<organism evidence="2 3">
    <name type="scientific">Portunus trituberculatus</name>
    <name type="common">Swimming crab</name>
    <name type="synonym">Neptunus trituberculatus</name>
    <dbReference type="NCBI Taxonomy" id="210409"/>
    <lineage>
        <taxon>Eukaryota</taxon>
        <taxon>Metazoa</taxon>
        <taxon>Ecdysozoa</taxon>
        <taxon>Arthropoda</taxon>
        <taxon>Crustacea</taxon>
        <taxon>Multicrustacea</taxon>
        <taxon>Malacostraca</taxon>
        <taxon>Eumalacostraca</taxon>
        <taxon>Eucarida</taxon>
        <taxon>Decapoda</taxon>
        <taxon>Pleocyemata</taxon>
        <taxon>Brachyura</taxon>
        <taxon>Eubrachyura</taxon>
        <taxon>Portunoidea</taxon>
        <taxon>Portunidae</taxon>
        <taxon>Portuninae</taxon>
        <taxon>Portunus</taxon>
    </lineage>
</organism>
<evidence type="ECO:0000256" key="1">
    <source>
        <dbReference type="SAM" id="MobiDB-lite"/>
    </source>
</evidence>
<dbReference type="EMBL" id="VSRR010004055">
    <property type="protein sequence ID" value="MPC38392.1"/>
    <property type="molecule type" value="Genomic_DNA"/>
</dbReference>
<comment type="caution">
    <text evidence="2">The sequence shown here is derived from an EMBL/GenBank/DDBJ whole genome shotgun (WGS) entry which is preliminary data.</text>
</comment>
<proteinExistence type="predicted"/>
<protein>
    <submittedName>
        <fullName evidence="2">Uncharacterized protein</fullName>
    </submittedName>
</protein>
<feature type="region of interest" description="Disordered" evidence="1">
    <location>
        <begin position="193"/>
        <end position="249"/>
    </location>
</feature>
<name>A0A5B7EVZ9_PORTR</name>
<feature type="compositionally biased region" description="Polar residues" evidence="1">
    <location>
        <begin position="214"/>
        <end position="224"/>
    </location>
</feature>
<evidence type="ECO:0000313" key="3">
    <source>
        <dbReference type="Proteomes" id="UP000324222"/>
    </source>
</evidence>
<dbReference type="OrthoDB" id="6374728at2759"/>
<accession>A0A5B7EVZ9</accession>
<dbReference type="AlphaFoldDB" id="A0A5B7EVZ9"/>
<gene>
    <name evidence="2" type="ORF">E2C01_031898</name>
</gene>
<reference evidence="2 3" key="1">
    <citation type="submission" date="2019-05" db="EMBL/GenBank/DDBJ databases">
        <title>Another draft genome of Portunus trituberculatus and its Hox gene families provides insights of decapod evolution.</title>
        <authorList>
            <person name="Jeong J.-H."/>
            <person name="Song I."/>
            <person name="Kim S."/>
            <person name="Choi T."/>
            <person name="Kim D."/>
            <person name="Ryu S."/>
            <person name="Kim W."/>
        </authorList>
    </citation>
    <scope>NUCLEOTIDE SEQUENCE [LARGE SCALE GENOMIC DNA]</scope>
    <source>
        <tissue evidence="2">Muscle</tissue>
    </source>
</reference>
<dbReference type="Proteomes" id="UP000324222">
    <property type="component" value="Unassembled WGS sequence"/>
</dbReference>
<evidence type="ECO:0000313" key="2">
    <source>
        <dbReference type="EMBL" id="MPC38392.1"/>
    </source>
</evidence>
<keyword evidence="3" id="KW-1185">Reference proteome</keyword>
<sequence length="249" mass="26770">MINRRDHRIHHHVRLSLFVLAELIDTLPNPQQFNAAPAPRLGPADGWVWAWSVGVAMVLAGRVVGGHSTGFGNLQVLVESVEEVLGGFSHVLRRTKAALPWVSCKASLDRIDVKGEGEGAASPSSPDSRVAHRCHPTSGAQPCTNLILRLCFVCRIAKHSLGTRGSKHLFSWNFLAVKSHPLTLPLGHASAGCPSPRGLQHGGVERAGVGPNEASPSALTSARWSSGPRRQPENGRMSFTRPDNFTLCT</sequence>